<feature type="compositionally biased region" description="Basic and acidic residues" evidence="1">
    <location>
        <begin position="139"/>
        <end position="149"/>
    </location>
</feature>
<keyword evidence="4" id="KW-1185">Reference proteome</keyword>
<accession>A0A2T3WA98</accession>
<dbReference type="Gene3D" id="3.10.490.10">
    <property type="entry name" value="Gamma-glutamyl cyclotransferase-like"/>
    <property type="match status" value="1"/>
</dbReference>
<dbReference type="CDD" id="cd06661">
    <property type="entry name" value="GGCT_like"/>
    <property type="match status" value="1"/>
</dbReference>
<dbReference type="Pfam" id="PF06094">
    <property type="entry name" value="GGACT"/>
    <property type="match status" value="1"/>
</dbReference>
<evidence type="ECO:0000313" key="3">
    <source>
        <dbReference type="EMBL" id="PTA68752.1"/>
    </source>
</evidence>
<evidence type="ECO:0000256" key="1">
    <source>
        <dbReference type="SAM" id="MobiDB-lite"/>
    </source>
</evidence>
<dbReference type="InterPro" id="IPR036568">
    <property type="entry name" value="GGCT-like_sf"/>
</dbReference>
<dbReference type="EMBL" id="PYSV01000004">
    <property type="protein sequence ID" value="PTA68752.1"/>
    <property type="molecule type" value="Genomic_DNA"/>
</dbReference>
<dbReference type="SUPFAM" id="SSF110857">
    <property type="entry name" value="Gamma-glutamyl cyclotransferase-like"/>
    <property type="match status" value="1"/>
</dbReference>
<evidence type="ECO:0000259" key="2">
    <source>
        <dbReference type="Pfam" id="PF06094"/>
    </source>
</evidence>
<reference evidence="3 4" key="1">
    <citation type="submission" date="2018-03" db="EMBL/GenBank/DDBJ databases">
        <title>Draft genome of Deinococcus sp. OD32.</title>
        <authorList>
            <person name="Wang X.-P."/>
            <person name="Du Z.-J."/>
        </authorList>
    </citation>
    <scope>NUCLEOTIDE SEQUENCE [LARGE SCALE GENOMIC DNA]</scope>
    <source>
        <strain evidence="3 4">OD32</strain>
    </source>
</reference>
<dbReference type="AlphaFoldDB" id="A0A2T3WA98"/>
<organism evidence="3 4">
    <name type="scientific">Deinococcus arcticus</name>
    <dbReference type="NCBI Taxonomy" id="2136176"/>
    <lineage>
        <taxon>Bacteria</taxon>
        <taxon>Thermotogati</taxon>
        <taxon>Deinococcota</taxon>
        <taxon>Deinococci</taxon>
        <taxon>Deinococcales</taxon>
        <taxon>Deinococcaceae</taxon>
        <taxon>Deinococcus</taxon>
    </lineage>
</organism>
<feature type="domain" description="Gamma-glutamylcyclotransferase AIG2-like" evidence="2">
    <location>
        <begin position="8"/>
        <end position="136"/>
    </location>
</feature>
<name>A0A2T3WA98_9DEIO</name>
<dbReference type="InterPro" id="IPR009288">
    <property type="entry name" value="AIG2-like_dom"/>
</dbReference>
<protein>
    <recommendedName>
        <fullName evidence="2">Gamma-glutamylcyclotransferase AIG2-like domain-containing protein</fullName>
    </recommendedName>
</protein>
<dbReference type="Proteomes" id="UP000240317">
    <property type="component" value="Unassembled WGS sequence"/>
</dbReference>
<feature type="region of interest" description="Disordered" evidence="1">
    <location>
        <begin position="125"/>
        <end position="149"/>
    </location>
</feature>
<dbReference type="InterPro" id="IPR013024">
    <property type="entry name" value="GGCT-like"/>
</dbReference>
<dbReference type="OrthoDB" id="8538589at2"/>
<dbReference type="RefSeq" id="WP_107137171.1">
    <property type="nucleotide sequence ID" value="NZ_PYSV01000004.1"/>
</dbReference>
<proteinExistence type="predicted"/>
<sequence>MTPGPCSVFVYGTLMPGERNAHVATRGGAVLAQGAGLRGYALYHLSPEAYPALVPGPPGATVRGQLLTYTPAAWRVALPFLDDLEGLHETPPLYTRSLVTLQLDSGGEAPGWVYVYARAERLGQPGAQPVPSGDWRAVPGRDRPAPGER</sequence>
<evidence type="ECO:0000313" key="4">
    <source>
        <dbReference type="Proteomes" id="UP000240317"/>
    </source>
</evidence>
<gene>
    <name evidence="3" type="ORF">C8263_05795</name>
</gene>
<comment type="caution">
    <text evidence="3">The sequence shown here is derived from an EMBL/GenBank/DDBJ whole genome shotgun (WGS) entry which is preliminary data.</text>
</comment>